<dbReference type="Ensembl" id="ENSSANT00000057301.1">
    <property type="protein sequence ID" value="ENSSANP00000053887.1"/>
    <property type="gene ID" value="ENSSANG00000026196.1"/>
</dbReference>
<keyword evidence="9" id="KW-0968">Cytoplasmic vesicle</keyword>
<comment type="subcellular location">
    <subcellularLocation>
        <location evidence="2">Cytoplasmic vesicle</location>
        <location evidence="2">Phagosome membrane</location>
    </subcellularLocation>
    <subcellularLocation>
        <location evidence="1">Early endosome membrane</location>
    </subcellularLocation>
</comment>
<evidence type="ECO:0000256" key="7">
    <source>
        <dbReference type="ARBA" id="ARBA00023098"/>
    </source>
</evidence>
<dbReference type="GO" id="GO:0004439">
    <property type="term" value="F:phosphatidylinositol-4,5-bisphosphate 5-phosphatase activity"/>
    <property type="evidence" value="ECO:0007669"/>
    <property type="project" value="UniProtKB-EC"/>
</dbReference>
<dbReference type="GO" id="GO:0005829">
    <property type="term" value="C:cytosol"/>
    <property type="evidence" value="ECO:0007669"/>
    <property type="project" value="TreeGrafter"/>
</dbReference>
<organism evidence="12 13">
    <name type="scientific">Sinocyclocheilus anshuiensis</name>
    <dbReference type="NCBI Taxonomy" id="1608454"/>
    <lineage>
        <taxon>Eukaryota</taxon>
        <taxon>Metazoa</taxon>
        <taxon>Chordata</taxon>
        <taxon>Craniata</taxon>
        <taxon>Vertebrata</taxon>
        <taxon>Euteleostomi</taxon>
        <taxon>Actinopterygii</taxon>
        <taxon>Neopterygii</taxon>
        <taxon>Teleostei</taxon>
        <taxon>Ostariophysi</taxon>
        <taxon>Cypriniformes</taxon>
        <taxon>Cyprinidae</taxon>
        <taxon>Cyprininae</taxon>
        <taxon>Sinocyclocheilus</taxon>
    </lineage>
</organism>
<evidence type="ECO:0000256" key="4">
    <source>
        <dbReference type="ARBA" id="ARBA00013044"/>
    </source>
</evidence>
<dbReference type="SUPFAM" id="SSF56219">
    <property type="entry name" value="DNase I-like"/>
    <property type="match status" value="1"/>
</dbReference>
<dbReference type="InterPro" id="IPR047078">
    <property type="entry name" value="RhoGAP_OCRL1"/>
</dbReference>
<evidence type="ECO:0000256" key="9">
    <source>
        <dbReference type="ARBA" id="ARBA00023329"/>
    </source>
</evidence>
<dbReference type="PANTHER" id="PTHR11200">
    <property type="entry name" value="INOSITOL 5-PHOSPHATASE"/>
    <property type="match status" value="1"/>
</dbReference>
<proteinExistence type="inferred from homology"/>
<dbReference type="GO" id="GO:0030670">
    <property type="term" value="C:phagocytic vesicle membrane"/>
    <property type="evidence" value="ECO:0007669"/>
    <property type="project" value="UniProtKB-SubCell"/>
</dbReference>
<gene>
    <name evidence="12" type="primary">LOC107688966</name>
</gene>
<keyword evidence="13" id="KW-1185">Reference proteome</keyword>
<evidence type="ECO:0000256" key="10">
    <source>
        <dbReference type="SAM" id="MobiDB-lite"/>
    </source>
</evidence>
<dbReference type="InterPro" id="IPR000300">
    <property type="entry name" value="IPPc"/>
</dbReference>
<dbReference type="GO" id="GO:0007165">
    <property type="term" value="P:signal transduction"/>
    <property type="evidence" value="ECO:0007669"/>
    <property type="project" value="InterPro"/>
</dbReference>
<name>A0A671P5K1_9TELE</name>
<dbReference type="FunFam" id="1.10.555.10:FF:000012">
    <property type="entry name" value="Putative inositol polyphosphate 5-phosphatase OCRL-1"/>
    <property type="match status" value="1"/>
</dbReference>
<dbReference type="SUPFAM" id="SSF48350">
    <property type="entry name" value="GTPase activation domain, GAP"/>
    <property type="match status" value="1"/>
</dbReference>
<dbReference type="EC" id="3.1.3.36" evidence="4"/>
<evidence type="ECO:0000256" key="8">
    <source>
        <dbReference type="ARBA" id="ARBA00023136"/>
    </source>
</evidence>
<evidence type="ECO:0000256" key="1">
    <source>
        <dbReference type="ARBA" id="ARBA00004146"/>
    </source>
</evidence>
<dbReference type="Pfam" id="PF22669">
    <property type="entry name" value="Exo_endo_phos2"/>
    <property type="match status" value="1"/>
</dbReference>
<dbReference type="Gene3D" id="1.10.555.10">
    <property type="entry name" value="Rho GTPase activation protein"/>
    <property type="match status" value="1"/>
</dbReference>
<dbReference type="GO" id="GO:0031901">
    <property type="term" value="C:early endosome membrane"/>
    <property type="evidence" value="ECO:0007669"/>
    <property type="project" value="UniProtKB-SubCell"/>
</dbReference>
<dbReference type="InterPro" id="IPR013783">
    <property type="entry name" value="Ig-like_fold"/>
</dbReference>
<evidence type="ECO:0000256" key="2">
    <source>
        <dbReference type="ARBA" id="ARBA00004580"/>
    </source>
</evidence>
<dbReference type="Gene3D" id="2.60.40.10">
    <property type="entry name" value="Immunoglobulins"/>
    <property type="match status" value="1"/>
</dbReference>
<sequence>MKEDERTRGDGVHESQERVKSEVRDDLIRNSQPILSNKSQMLGMPQFGLRDNLIKCELLKNEDAYTYIKNYSFFLGTYNVNGKNPKESLSPWLASTTTPPDFYLVAFQELDLSKEAFLFNDTPKEPEWMLAVYKGLHPDAKYAFVKLVRLVGIMLLFYVKAEHAAHISEVEVESVGTGVMGRMGNKGAVAIRFQFHNSDICVVNSHLAAHTEEFERRNQDFKDICRRMQFSPDDLTLPPLTIMKHNVVLWLGDLNYRISDLEVDHVKDLIAKKDFESLYNHDQLKRQMDEEVVFVGFTEGEIDFQPTYKYDTGSDQWDTSEKCRVPAWCDRILWRGKNIKQLHYQSHMTLKTSDHKPVSSLLEIGIKVVNEESYKRTFEEIVRHIDRLENDCIPSVSLSQREFHFQDVKFMQHQAKTVTVYNDGQVPCQFEFIPKLDEPSYCKPWLAANPAKGFLAQGASVDIDLEVFVNRSTAPELNSGQQQLEDILVLHLDRGKDYFISVTGNYLPSCFGSSLSTLCLLREPIQGMPLETIRETVSVLQEELFQQPGLRSEFEEIRDCLDTGSLDTLPGSNHSVSEALLLFLDALPEPVIPFSFYLQCLECCSDSSQCRQIISMLPQCHKNVFNYLTAFLRELLKYSAHNRLDVNILAPIFAGILLRSPTKQDSTEKRKVKEFFQHFLIQMPSDRDIHDKIPE</sequence>
<dbReference type="Pfam" id="PF00620">
    <property type="entry name" value="RhoGAP"/>
    <property type="match status" value="1"/>
</dbReference>
<dbReference type="Pfam" id="PF21310">
    <property type="entry name" value="OCRL-like_ASH"/>
    <property type="match status" value="1"/>
</dbReference>
<keyword evidence="5" id="KW-0967">Endosome</keyword>
<evidence type="ECO:0000256" key="5">
    <source>
        <dbReference type="ARBA" id="ARBA00022753"/>
    </source>
</evidence>
<feature type="domain" description="Rho-GAP" evidence="11">
    <location>
        <begin position="513"/>
        <end position="684"/>
    </location>
</feature>
<dbReference type="AlphaFoldDB" id="A0A671P5K1"/>
<dbReference type="SMART" id="SM00128">
    <property type="entry name" value="IPPc"/>
    <property type="match status" value="1"/>
</dbReference>
<dbReference type="FunFam" id="2.60.40.10:FF:000132">
    <property type="entry name" value="Inositol polyphosphate 5-phosphatase OCRL-1 isoform b"/>
    <property type="match status" value="1"/>
</dbReference>
<dbReference type="InterPro" id="IPR048869">
    <property type="entry name" value="OCRL-1_2_ASH"/>
</dbReference>
<dbReference type="InterPro" id="IPR046985">
    <property type="entry name" value="IP5"/>
</dbReference>
<protein>
    <recommendedName>
        <fullName evidence="4">phosphoinositide 5-phosphatase</fullName>
        <ecNumber evidence="4">3.1.3.36</ecNumber>
    </recommendedName>
</protein>
<evidence type="ECO:0000313" key="13">
    <source>
        <dbReference type="Proteomes" id="UP000472260"/>
    </source>
</evidence>
<evidence type="ECO:0000256" key="6">
    <source>
        <dbReference type="ARBA" id="ARBA00022801"/>
    </source>
</evidence>
<dbReference type="InterPro" id="IPR037793">
    <property type="entry name" value="OCRL1/INPP5B_INPP5c"/>
</dbReference>
<keyword evidence="7" id="KW-0443">Lipid metabolism</keyword>
<dbReference type="InterPro" id="IPR036691">
    <property type="entry name" value="Endo/exonu/phosph_ase_sf"/>
</dbReference>
<keyword evidence="8" id="KW-0472">Membrane</keyword>
<dbReference type="SMART" id="SM00324">
    <property type="entry name" value="RhoGAP"/>
    <property type="match status" value="1"/>
</dbReference>
<dbReference type="PROSITE" id="PS50238">
    <property type="entry name" value="RHOGAP"/>
    <property type="match status" value="1"/>
</dbReference>
<dbReference type="Gene3D" id="3.60.10.10">
    <property type="entry name" value="Endonuclease/exonuclease/phosphatase"/>
    <property type="match status" value="1"/>
</dbReference>
<dbReference type="Proteomes" id="UP000472260">
    <property type="component" value="Unassembled WGS sequence"/>
</dbReference>
<evidence type="ECO:0000259" key="11">
    <source>
        <dbReference type="PROSITE" id="PS50238"/>
    </source>
</evidence>
<evidence type="ECO:0000256" key="3">
    <source>
        <dbReference type="ARBA" id="ARBA00005910"/>
    </source>
</evidence>
<dbReference type="GO" id="GO:0052658">
    <property type="term" value="F:inositol-1,4,5-trisphosphate 5-phosphatase activity"/>
    <property type="evidence" value="ECO:0007669"/>
    <property type="project" value="TreeGrafter"/>
</dbReference>
<dbReference type="InterPro" id="IPR008936">
    <property type="entry name" value="Rho_GTPase_activation_prot"/>
</dbReference>
<keyword evidence="6" id="KW-0378">Hydrolase</keyword>
<dbReference type="GO" id="GO:0046856">
    <property type="term" value="P:phosphatidylinositol dephosphorylation"/>
    <property type="evidence" value="ECO:0007669"/>
    <property type="project" value="InterPro"/>
</dbReference>
<dbReference type="CDD" id="cd09093">
    <property type="entry name" value="INPP5c_INPP5B"/>
    <property type="match status" value="1"/>
</dbReference>
<reference evidence="12" key="2">
    <citation type="submission" date="2025-09" db="UniProtKB">
        <authorList>
            <consortium name="Ensembl"/>
        </authorList>
    </citation>
    <scope>IDENTIFICATION</scope>
</reference>
<dbReference type="CDD" id="cd04380">
    <property type="entry name" value="RhoGAP_OCRL1"/>
    <property type="match status" value="1"/>
</dbReference>
<evidence type="ECO:0000313" key="12">
    <source>
        <dbReference type="Ensembl" id="ENSSANP00000053887.1"/>
    </source>
</evidence>
<dbReference type="InterPro" id="IPR000198">
    <property type="entry name" value="RhoGAP_dom"/>
</dbReference>
<accession>A0A671P5K1</accession>
<dbReference type="FunFam" id="3.60.10.10:FF:000004">
    <property type="entry name" value="Type II inositol 1,4,5-trisphosphate 5-phosphatase"/>
    <property type="match status" value="1"/>
</dbReference>
<reference evidence="12" key="1">
    <citation type="submission" date="2025-08" db="UniProtKB">
        <authorList>
            <consortium name="Ensembl"/>
        </authorList>
    </citation>
    <scope>IDENTIFICATION</scope>
</reference>
<feature type="region of interest" description="Disordered" evidence="10">
    <location>
        <begin position="1"/>
        <end position="23"/>
    </location>
</feature>
<dbReference type="PANTHER" id="PTHR11200:SF300">
    <property type="entry name" value="TYPE II INOSITOL 1,4,5-TRISPHOSPHATE 5-PHOSPHATASE"/>
    <property type="match status" value="1"/>
</dbReference>
<comment type="similarity">
    <text evidence="3">Belongs to the inositol 1,4,5-trisphosphate 5-phosphatase type II family.</text>
</comment>